<dbReference type="RefSeq" id="XP_027192299.1">
    <property type="nucleotide sequence ID" value="XM_027336498.1"/>
</dbReference>
<dbReference type="PANTHER" id="PTHR46519:SF10">
    <property type="entry name" value="PROTEIN, PUTATIVE-RELATED"/>
    <property type="match status" value="1"/>
</dbReference>
<evidence type="ECO:0000256" key="1">
    <source>
        <dbReference type="SAM" id="MobiDB-lite"/>
    </source>
</evidence>
<accession>A0A3Q7XFQ7</accession>
<dbReference type="OrthoDB" id="6078042at2759"/>
<dbReference type="Proteomes" id="UP000087171">
    <property type="component" value="Chromosome Ca1"/>
</dbReference>
<protein>
    <submittedName>
        <fullName evidence="3">Uncharacterized protein LOC113787608</fullName>
    </submittedName>
</protein>
<name>A0A3Q7XFQ7_CICAR</name>
<feature type="compositionally biased region" description="Basic and acidic residues" evidence="1">
    <location>
        <begin position="16"/>
        <end position="32"/>
    </location>
</feature>
<proteinExistence type="predicted"/>
<dbReference type="KEGG" id="cam:113787608"/>
<feature type="region of interest" description="Disordered" evidence="1">
    <location>
        <begin position="1"/>
        <end position="44"/>
    </location>
</feature>
<reference evidence="3" key="2">
    <citation type="submission" date="2025-08" db="UniProtKB">
        <authorList>
            <consortium name="RefSeq"/>
        </authorList>
    </citation>
    <scope>IDENTIFICATION</scope>
    <source>
        <tissue evidence="3">Etiolated seedlings</tissue>
    </source>
</reference>
<dbReference type="PaxDb" id="3827-XP_004487736.1"/>
<sequence>MAVAGVHNAAVLESTFLRESHSQSPRRQEDGGRGGTRSSSLLQMWREIEDEQVARQIQGRSDEVLVQQRSDGLVSEPSSQESMSRMTEDAVLGENESETWSQSQSQNGSQYEQDQEELNNSSRENSSDIGEVGRE</sequence>
<feature type="compositionally biased region" description="Polar residues" evidence="1">
    <location>
        <begin position="76"/>
        <end position="85"/>
    </location>
</feature>
<keyword evidence="2" id="KW-1185">Reference proteome</keyword>
<reference evidence="2" key="1">
    <citation type="journal article" date="2013" name="Nat. Biotechnol.">
        <title>Draft genome sequence of chickpea (Cicer arietinum) provides a resource for trait improvement.</title>
        <authorList>
            <person name="Varshney R.K."/>
            <person name="Song C."/>
            <person name="Saxena R.K."/>
            <person name="Azam S."/>
            <person name="Yu S."/>
            <person name="Sharpe A.G."/>
            <person name="Cannon S."/>
            <person name="Baek J."/>
            <person name="Rosen B.D."/>
            <person name="Tar'an B."/>
            <person name="Millan T."/>
            <person name="Zhang X."/>
            <person name="Ramsay L.D."/>
            <person name="Iwata A."/>
            <person name="Wang Y."/>
            <person name="Nelson W."/>
            <person name="Farmer A.D."/>
            <person name="Gaur P.M."/>
            <person name="Soderlund C."/>
            <person name="Penmetsa R.V."/>
            <person name="Xu C."/>
            <person name="Bharti A.K."/>
            <person name="He W."/>
            <person name="Winter P."/>
            <person name="Zhao S."/>
            <person name="Hane J.K."/>
            <person name="Carrasquilla-Garcia N."/>
            <person name="Condie J.A."/>
            <person name="Upadhyaya H.D."/>
            <person name="Luo M.C."/>
            <person name="Thudi M."/>
            <person name="Gowda C.L."/>
            <person name="Singh N.P."/>
            <person name="Lichtenzveig J."/>
            <person name="Gali K.K."/>
            <person name="Rubio J."/>
            <person name="Nadarajan N."/>
            <person name="Dolezel J."/>
            <person name="Bansal K.C."/>
            <person name="Xu X."/>
            <person name="Edwards D."/>
            <person name="Zhang G."/>
            <person name="Kahl G."/>
            <person name="Gil J."/>
            <person name="Singh K.B."/>
            <person name="Datta S.K."/>
            <person name="Jackson S.A."/>
            <person name="Wang J."/>
            <person name="Cook D.R."/>
        </authorList>
    </citation>
    <scope>NUCLEOTIDE SEQUENCE [LARGE SCALE GENOMIC DNA]</scope>
    <source>
        <strain evidence="2">cv. CDC Frontier</strain>
    </source>
</reference>
<dbReference type="PANTHER" id="PTHR46519">
    <property type="entry name" value="RING/U-BOX SUPERFAMILY PROTEIN"/>
    <property type="match status" value="1"/>
</dbReference>
<gene>
    <name evidence="3" type="primary">LOC113787608</name>
</gene>
<feature type="non-terminal residue" evidence="3">
    <location>
        <position position="135"/>
    </location>
</feature>
<feature type="region of interest" description="Disordered" evidence="1">
    <location>
        <begin position="57"/>
        <end position="135"/>
    </location>
</feature>
<organism evidence="2 3">
    <name type="scientific">Cicer arietinum</name>
    <name type="common">Chickpea</name>
    <name type="synonym">Garbanzo</name>
    <dbReference type="NCBI Taxonomy" id="3827"/>
    <lineage>
        <taxon>Eukaryota</taxon>
        <taxon>Viridiplantae</taxon>
        <taxon>Streptophyta</taxon>
        <taxon>Embryophyta</taxon>
        <taxon>Tracheophyta</taxon>
        <taxon>Spermatophyta</taxon>
        <taxon>Magnoliopsida</taxon>
        <taxon>eudicotyledons</taxon>
        <taxon>Gunneridae</taxon>
        <taxon>Pentapetalae</taxon>
        <taxon>rosids</taxon>
        <taxon>fabids</taxon>
        <taxon>Fabales</taxon>
        <taxon>Fabaceae</taxon>
        <taxon>Papilionoideae</taxon>
        <taxon>50 kb inversion clade</taxon>
        <taxon>NPAAA clade</taxon>
        <taxon>Hologalegina</taxon>
        <taxon>IRL clade</taxon>
        <taxon>Cicereae</taxon>
        <taxon>Cicer</taxon>
    </lineage>
</organism>
<feature type="compositionally biased region" description="Polar residues" evidence="1">
    <location>
        <begin position="98"/>
        <end position="112"/>
    </location>
</feature>
<evidence type="ECO:0000313" key="3">
    <source>
        <dbReference type="RefSeq" id="XP_027192299.1"/>
    </source>
</evidence>
<dbReference type="AlphaFoldDB" id="A0A3Q7XFQ7"/>
<evidence type="ECO:0000313" key="2">
    <source>
        <dbReference type="Proteomes" id="UP000087171"/>
    </source>
</evidence>
<dbReference type="GeneID" id="113787608"/>